<dbReference type="PANTHER" id="PTHR33164:SF94">
    <property type="entry name" value="TRANSCRIPTIONAL REGULATORY PROTEIN-RELATED"/>
    <property type="match status" value="1"/>
</dbReference>
<dbReference type="AlphaFoldDB" id="A0A420F8J6"/>
<dbReference type="Pfam" id="PF01047">
    <property type="entry name" value="MarR"/>
    <property type="match status" value="1"/>
</dbReference>
<dbReference type="InterPro" id="IPR000835">
    <property type="entry name" value="HTH_MarR-typ"/>
</dbReference>
<name>A0A420F8J6_9ACTN</name>
<accession>A0A420F8J6</accession>
<dbReference type="OrthoDB" id="3573114at2"/>
<evidence type="ECO:0000256" key="1">
    <source>
        <dbReference type="SAM" id="MobiDB-lite"/>
    </source>
</evidence>
<sequence length="210" mass="22457">MDLYVHPPRTSTGADARLVDSLAALSRALVGITARTLADLDVDVTLNQLRTIVVLASRGPLRTVDLAAALHVHPSTVTRTCDRLTRRGLVVRHQGATDRRVTWLALTESGKDLVGEVMRRRAAHIRDLLRRPDAGPHGTDLTGTDGRRTGADGGLAGTRGSAGALAEVAVSADALAEFIDGLVVASGEPTERLWWQRWERCAEPPPGVVT</sequence>
<dbReference type="SUPFAM" id="SSF46785">
    <property type="entry name" value="Winged helix' DNA-binding domain"/>
    <property type="match status" value="1"/>
</dbReference>
<dbReference type="Gene3D" id="1.10.10.10">
    <property type="entry name" value="Winged helix-like DNA-binding domain superfamily/Winged helix DNA-binding domain"/>
    <property type="match status" value="1"/>
</dbReference>
<dbReference type="InterPro" id="IPR036388">
    <property type="entry name" value="WH-like_DNA-bd_sf"/>
</dbReference>
<dbReference type="SMART" id="SM00347">
    <property type="entry name" value="HTH_MARR"/>
    <property type="match status" value="1"/>
</dbReference>
<dbReference type="InterPro" id="IPR039422">
    <property type="entry name" value="MarR/SlyA-like"/>
</dbReference>
<comment type="caution">
    <text evidence="3">The sequence shown here is derived from an EMBL/GenBank/DDBJ whole genome shotgun (WGS) entry which is preliminary data.</text>
</comment>
<reference evidence="3 4" key="1">
    <citation type="journal article" date="2018" name="Int. J. Syst. Evol. Microbiol.">
        <title>Micromonospora globbae sp. nov., an endophytic actinomycete isolated from roots of Globba winitii C. H. Wright.</title>
        <authorList>
            <person name="Kuncharoen N."/>
            <person name="Pittayakhajonwut P."/>
            <person name="Tanasupawat S."/>
        </authorList>
    </citation>
    <scope>NUCLEOTIDE SEQUENCE [LARGE SCALE GENOMIC DNA]</scope>
    <source>
        <strain evidence="3 4">WPS1-2</strain>
    </source>
</reference>
<gene>
    <name evidence="3" type="ORF">D7I43_01210</name>
</gene>
<protein>
    <submittedName>
        <fullName evidence="3">MarR family transcriptional regulator</fullName>
    </submittedName>
</protein>
<dbReference type="PRINTS" id="PR00598">
    <property type="entry name" value="HTHMARR"/>
</dbReference>
<dbReference type="EMBL" id="RAQQ01000001">
    <property type="protein sequence ID" value="RKF29216.1"/>
    <property type="molecule type" value="Genomic_DNA"/>
</dbReference>
<dbReference type="InterPro" id="IPR036390">
    <property type="entry name" value="WH_DNA-bd_sf"/>
</dbReference>
<evidence type="ECO:0000313" key="4">
    <source>
        <dbReference type="Proteomes" id="UP000285744"/>
    </source>
</evidence>
<dbReference type="PANTHER" id="PTHR33164">
    <property type="entry name" value="TRANSCRIPTIONAL REGULATOR, MARR FAMILY"/>
    <property type="match status" value="1"/>
</dbReference>
<dbReference type="GO" id="GO:0003700">
    <property type="term" value="F:DNA-binding transcription factor activity"/>
    <property type="evidence" value="ECO:0007669"/>
    <property type="project" value="InterPro"/>
</dbReference>
<feature type="domain" description="HTH marR-type" evidence="2">
    <location>
        <begin position="15"/>
        <end position="150"/>
    </location>
</feature>
<organism evidence="3 4">
    <name type="scientific">Micromonospora globbae</name>
    <dbReference type="NCBI Taxonomy" id="1894969"/>
    <lineage>
        <taxon>Bacteria</taxon>
        <taxon>Bacillati</taxon>
        <taxon>Actinomycetota</taxon>
        <taxon>Actinomycetes</taxon>
        <taxon>Micromonosporales</taxon>
        <taxon>Micromonosporaceae</taxon>
        <taxon>Micromonospora</taxon>
    </lineage>
</organism>
<dbReference type="RefSeq" id="WP_120326455.1">
    <property type="nucleotide sequence ID" value="NZ_RAQQ01000001.1"/>
</dbReference>
<dbReference type="Proteomes" id="UP000285744">
    <property type="component" value="Unassembled WGS sequence"/>
</dbReference>
<proteinExistence type="predicted"/>
<dbReference type="PROSITE" id="PS50995">
    <property type="entry name" value="HTH_MARR_2"/>
    <property type="match status" value="1"/>
</dbReference>
<evidence type="ECO:0000259" key="2">
    <source>
        <dbReference type="PROSITE" id="PS50995"/>
    </source>
</evidence>
<dbReference type="GO" id="GO:0006950">
    <property type="term" value="P:response to stress"/>
    <property type="evidence" value="ECO:0007669"/>
    <property type="project" value="TreeGrafter"/>
</dbReference>
<evidence type="ECO:0000313" key="3">
    <source>
        <dbReference type="EMBL" id="RKF29216.1"/>
    </source>
</evidence>
<feature type="region of interest" description="Disordered" evidence="1">
    <location>
        <begin position="130"/>
        <end position="155"/>
    </location>
</feature>